<feature type="transmembrane region" description="Helical" evidence="1">
    <location>
        <begin position="136"/>
        <end position="160"/>
    </location>
</feature>
<comment type="caution">
    <text evidence="2">The sequence shown here is derived from an EMBL/GenBank/DDBJ whole genome shotgun (WGS) entry which is preliminary data.</text>
</comment>
<gene>
    <name evidence="2" type="ORF">F6I34_03170</name>
</gene>
<protein>
    <submittedName>
        <fullName evidence="2">Transporter</fullName>
    </submittedName>
</protein>
<name>A0A5N1BRV9_9LACT</name>
<feature type="transmembrane region" description="Helical" evidence="1">
    <location>
        <begin position="101"/>
        <end position="124"/>
    </location>
</feature>
<evidence type="ECO:0000313" key="2">
    <source>
        <dbReference type="EMBL" id="KAA9241102.1"/>
    </source>
</evidence>
<dbReference type="EMBL" id="VYVN01000005">
    <property type="protein sequence ID" value="KAA9241102.1"/>
    <property type="molecule type" value="Genomic_DNA"/>
</dbReference>
<keyword evidence="1" id="KW-0472">Membrane</keyword>
<dbReference type="Pfam" id="PF12730">
    <property type="entry name" value="ABC2_membrane_4"/>
    <property type="match status" value="1"/>
</dbReference>
<feature type="transmembrane region" description="Helical" evidence="1">
    <location>
        <begin position="57"/>
        <end position="74"/>
    </location>
</feature>
<reference evidence="3" key="1">
    <citation type="submission" date="2019-09" db="EMBL/GenBank/DDBJ databases">
        <title>Draft genome sequence assemblies of isolates from the urinary tract.</title>
        <authorList>
            <person name="Mores C.R."/>
            <person name="Putonti C."/>
            <person name="Wolfe A.J."/>
        </authorList>
    </citation>
    <scope>NUCLEOTIDE SEQUENCE [LARGE SCALE GENOMIC DNA]</scope>
    <source>
        <strain evidence="3">UMB8614</strain>
    </source>
</reference>
<feature type="transmembrane region" description="Helical" evidence="1">
    <location>
        <begin position="221"/>
        <end position="243"/>
    </location>
</feature>
<evidence type="ECO:0000313" key="3">
    <source>
        <dbReference type="Proteomes" id="UP000326476"/>
    </source>
</evidence>
<proteinExistence type="predicted"/>
<dbReference type="AlphaFoldDB" id="A0A5N1BRV9"/>
<evidence type="ECO:0000256" key="1">
    <source>
        <dbReference type="SAM" id="Phobius"/>
    </source>
</evidence>
<feature type="transmembrane region" description="Helical" evidence="1">
    <location>
        <begin position="172"/>
        <end position="201"/>
    </location>
</feature>
<keyword evidence="1" id="KW-1133">Transmembrane helix</keyword>
<sequence length="250" mass="27593">MVKALGIELLKSRRTRSFSLAAILMLVALLWNLVSVGSEFSSRQLDAVGVLFNNQTVNSLLLPIAISIFTSRIVNNERIGQTFKLQNANGRSTLKIFDSKWLLTALFFLLIAIVQTGLVTLYAYSHGVHVPLSISLLQVIGQFLASLSLIYFYLFLALVIEKQGLLLSLGFMGGFFGLVLASKTSALGSFILPFLGAGYLAPYKFSLVDSMTYTYVLDGYLRLRLLLYLLYLAIIAVVIRAMIARKGTFA</sequence>
<feature type="transmembrane region" description="Helical" evidence="1">
    <location>
        <begin position="20"/>
        <end position="37"/>
    </location>
</feature>
<dbReference type="Proteomes" id="UP000326476">
    <property type="component" value="Unassembled WGS sequence"/>
</dbReference>
<keyword evidence="3" id="KW-1185">Reference proteome</keyword>
<dbReference type="RefSeq" id="WP_111822097.1">
    <property type="nucleotide sequence ID" value="NZ_QMGY01000003.1"/>
</dbReference>
<accession>A0A5N1BRV9</accession>
<keyword evidence="1" id="KW-0812">Transmembrane</keyword>
<organism evidence="2 3">
    <name type="scientific">Aerococcus tenax</name>
    <dbReference type="NCBI Taxonomy" id="3078812"/>
    <lineage>
        <taxon>Bacteria</taxon>
        <taxon>Bacillati</taxon>
        <taxon>Bacillota</taxon>
        <taxon>Bacilli</taxon>
        <taxon>Lactobacillales</taxon>
        <taxon>Aerococcaceae</taxon>
        <taxon>Aerococcus</taxon>
    </lineage>
</organism>